<dbReference type="Gene3D" id="2.70.98.60">
    <property type="entry name" value="alpha-galactosidase from lactobacil brevis"/>
    <property type="match status" value="1"/>
</dbReference>
<dbReference type="PRINTS" id="PR00743">
    <property type="entry name" value="GLHYDRLASE36"/>
</dbReference>
<dbReference type="InterPro" id="IPR013780">
    <property type="entry name" value="Glyco_hydro_b"/>
</dbReference>
<dbReference type="Pfam" id="PF16874">
    <property type="entry name" value="Glyco_hydro_36C"/>
    <property type="match status" value="1"/>
</dbReference>
<dbReference type="SUPFAM" id="SSF51445">
    <property type="entry name" value="(Trans)glycosidases"/>
    <property type="match status" value="1"/>
</dbReference>
<dbReference type="InterPro" id="IPR017853">
    <property type="entry name" value="GH"/>
</dbReference>
<name>A0A4U3L4S3_9BACT</name>
<gene>
    <name evidence="9" type="ORF">FC093_05115</name>
</gene>
<protein>
    <recommendedName>
        <fullName evidence="2 5">Alpha-galactosidase</fullName>
        <ecNumber evidence="2 5">3.2.1.22</ecNumber>
    </recommendedName>
</protein>
<keyword evidence="4 5" id="KW-0326">Glycosidase</keyword>
<evidence type="ECO:0000256" key="1">
    <source>
        <dbReference type="ARBA" id="ARBA00001255"/>
    </source>
</evidence>
<proteinExistence type="inferred from homology"/>
<dbReference type="Proteomes" id="UP000305848">
    <property type="component" value="Unassembled WGS sequence"/>
</dbReference>
<dbReference type="Gene3D" id="3.20.20.70">
    <property type="entry name" value="Aldolase class I"/>
    <property type="match status" value="1"/>
</dbReference>
<accession>A0A4U3L4S3</accession>
<dbReference type="InterPro" id="IPR038417">
    <property type="entry name" value="Alpga-gal_N_sf"/>
</dbReference>
<dbReference type="GO" id="GO:0004557">
    <property type="term" value="F:alpha-galactosidase activity"/>
    <property type="evidence" value="ECO:0007669"/>
    <property type="project" value="UniProtKB-UniRule"/>
</dbReference>
<dbReference type="EC" id="3.2.1.22" evidence="2 5"/>
<comment type="catalytic activity">
    <reaction evidence="1 5">
        <text>Hydrolysis of terminal, non-reducing alpha-D-galactose residues in alpha-D-galactosides, including galactose oligosaccharides, galactomannans and galactolipids.</text>
        <dbReference type="EC" id="3.2.1.22"/>
    </reaction>
</comment>
<dbReference type="CDD" id="cd14791">
    <property type="entry name" value="GH36"/>
    <property type="match status" value="1"/>
</dbReference>
<dbReference type="PANTHER" id="PTHR43053">
    <property type="entry name" value="GLYCOSIDASE FAMILY 31"/>
    <property type="match status" value="1"/>
</dbReference>
<dbReference type="Pfam" id="PF16875">
    <property type="entry name" value="Glyco_hydro_36N"/>
    <property type="match status" value="1"/>
</dbReference>
<dbReference type="Gene3D" id="2.60.40.1180">
    <property type="entry name" value="Golgi alpha-mannosidase II"/>
    <property type="match status" value="1"/>
</dbReference>
<evidence type="ECO:0000259" key="8">
    <source>
        <dbReference type="Pfam" id="PF16875"/>
    </source>
</evidence>
<dbReference type="PANTHER" id="PTHR43053:SF3">
    <property type="entry name" value="ALPHA-GALACTOSIDASE C-RELATED"/>
    <property type="match status" value="1"/>
</dbReference>
<feature type="active site" description="Proton donor" evidence="6">
    <location>
        <position position="518"/>
    </location>
</feature>
<dbReference type="InterPro" id="IPR031705">
    <property type="entry name" value="Glyco_hydro_36_C"/>
</dbReference>
<dbReference type="PIRSF" id="PIRSF005536">
    <property type="entry name" value="Agal"/>
    <property type="match status" value="1"/>
</dbReference>
<evidence type="ECO:0000256" key="2">
    <source>
        <dbReference type="ARBA" id="ARBA00012755"/>
    </source>
</evidence>
<feature type="domain" description="Glycosyl hydrolase family 36 N-terminal" evidence="8">
    <location>
        <begin position="96"/>
        <end position="249"/>
    </location>
</feature>
<comment type="similarity">
    <text evidence="5">Belongs to the glycosyl hydrolase.</text>
</comment>
<keyword evidence="10" id="KW-1185">Reference proteome</keyword>
<evidence type="ECO:0000313" key="9">
    <source>
        <dbReference type="EMBL" id="TKK70138.1"/>
    </source>
</evidence>
<dbReference type="EMBL" id="SZQL01000003">
    <property type="protein sequence ID" value="TKK70138.1"/>
    <property type="molecule type" value="Genomic_DNA"/>
</dbReference>
<dbReference type="InterPro" id="IPR013785">
    <property type="entry name" value="Aldolase_TIM"/>
</dbReference>
<sequence>MRMLVHSIKVVFLLLFLSTVINSFSQVSYNGQKKEWTVRSGKNRYIITNTPEGIEQAYLTDATATVSPAAEPDYHLVVCTINGQQLNAADFTLTNNQTGNEKNGVAYLMLTLQAKKSPLQAIVTCKAYNNTGVFTRSINIKNTSQQAIHIANIPSFSASLPGGNYDLQYLKTEWGHERRFTTEALQPDSLRSFIMNRGRSGEGYSSWFSLVNNTTSVRYMAELAYSGNWQMQFLQKEANAPVTVQMGMRFDKGEALTLLPSATFQTPEVAFTLDSGDLDEVANYLHRYQREFVIPAVQTNRPLLVEYNTWFATPNKVYVKEVKRLVDSAAALGCEAFVLDAGWYNEQEQDWSAELGNWYPTKTSFPNGLEELVNYVHQNNMLFGLWVEIESVGRQSNLVKEHPGWFLQNEGKPVFTSNRYHLNFANDSARNWALHTISRLVNTYQLKWIKIDYNNSVGESFDAQYNGIALYEHLQGYFKLLDAVHHLFPSLIVENCASGGLRTDLGTMKHTNTAWLSDITYPHNAPQLVWGATLELTPGINNYWMTGDTVHQDVWFCKEEPLHPEWWNYMFRIAMTGQFGISSRLERWSKALMDTAKQNIQLYKRIRTIIQGADVYHLTPMPDHDKPVGSMAIQYQNNDKNLLMAYRLENGKDEENYKLRNLDAAQQYVVYIDGKKIKQLTGGELMNVGITVNLKYDFSAAVIEMDEVQ</sequence>
<dbReference type="InterPro" id="IPR050985">
    <property type="entry name" value="Alpha-glycosidase_related"/>
</dbReference>
<evidence type="ECO:0000256" key="6">
    <source>
        <dbReference type="PIRSR" id="PIRSR005536-1"/>
    </source>
</evidence>
<dbReference type="OrthoDB" id="3183911at2"/>
<feature type="active site" description="Nucleophile" evidence="6">
    <location>
        <position position="452"/>
    </location>
</feature>
<feature type="domain" description="Glycosyl hydrolase family 36 C-terminal" evidence="7">
    <location>
        <begin position="632"/>
        <end position="704"/>
    </location>
</feature>
<evidence type="ECO:0000313" key="10">
    <source>
        <dbReference type="Proteomes" id="UP000305848"/>
    </source>
</evidence>
<evidence type="ECO:0000256" key="3">
    <source>
        <dbReference type="ARBA" id="ARBA00022801"/>
    </source>
</evidence>
<comment type="caution">
    <text evidence="9">The sequence shown here is derived from an EMBL/GenBank/DDBJ whole genome shotgun (WGS) entry which is preliminary data.</text>
</comment>
<dbReference type="AlphaFoldDB" id="A0A4U3L4S3"/>
<dbReference type="GO" id="GO:0016052">
    <property type="term" value="P:carbohydrate catabolic process"/>
    <property type="evidence" value="ECO:0007669"/>
    <property type="project" value="InterPro"/>
</dbReference>
<evidence type="ECO:0000256" key="5">
    <source>
        <dbReference type="PIRNR" id="PIRNR005536"/>
    </source>
</evidence>
<reference evidence="9 10" key="1">
    <citation type="submission" date="2019-05" db="EMBL/GenBank/DDBJ databases">
        <title>Panacibacter sp. strain 17mud1-8 Genome sequencing and assembly.</title>
        <authorList>
            <person name="Chhetri G."/>
        </authorList>
    </citation>
    <scope>NUCLEOTIDE SEQUENCE [LARGE SCALE GENOMIC DNA]</scope>
    <source>
        <strain evidence="9 10">17mud1-8</strain>
    </source>
</reference>
<evidence type="ECO:0000256" key="4">
    <source>
        <dbReference type="ARBA" id="ARBA00023295"/>
    </source>
</evidence>
<dbReference type="Pfam" id="PF02065">
    <property type="entry name" value="Melibiase"/>
    <property type="match status" value="1"/>
</dbReference>
<dbReference type="InterPro" id="IPR002252">
    <property type="entry name" value="Glyco_hydro_36"/>
</dbReference>
<organism evidence="9 10">
    <name type="scientific">Ilyomonas limi</name>
    <dbReference type="NCBI Taxonomy" id="2575867"/>
    <lineage>
        <taxon>Bacteria</taxon>
        <taxon>Pseudomonadati</taxon>
        <taxon>Bacteroidota</taxon>
        <taxon>Chitinophagia</taxon>
        <taxon>Chitinophagales</taxon>
        <taxon>Chitinophagaceae</taxon>
        <taxon>Ilyomonas</taxon>
    </lineage>
</organism>
<evidence type="ECO:0000259" key="7">
    <source>
        <dbReference type="Pfam" id="PF16874"/>
    </source>
</evidence>
<dbReference type="InterPro" id="IPR031704">
    <property type="entry name" value="Glyco_hydro_36_N"/>
</dbReference>
<keyword evidence="3 5" id="KW-0378">Hydrolase</keyword>